<dbReference type="RefSeq" id="WP_007577881.1">
    <property type="nucleotide sequence ID" value="NZ_AGUD01000270.1"/>
</dbReference>
<keyword evidence="4 8" id="KW-0812">Transmembrane</keyword>
<accession>H0E9U8</accession>
<feature type="transmembrane region" description="Helical" evidence="8">
    <location>
        <begin position="77"/>
        <end position="102"/>
    </location>
</feature>
<gene>
    <name evidence="10" type="ORF">PAI11_36210</name>
</gene>
<dbReference type="PROSITE" id="PS50850">
    <property type="entry name" value="MFS"/>
    <property type="match status" value="1"/>
</dbReference>
<feature type="transmembrane region" description="Helical" evidence="8">
    <location>
        <begin position="162"/>
        <end position="184"/>
    </location>
</feature>
<dbReference type="PANTHER" id="PTHR42718">
    <property type="entry name" value="MAJOR FACILITATOR SUPERFAMILY MULTIDRUG TRANSPORTER MFSC"/>
    <property type="match status" value="1"/>
</dbReference>
<evidence type="ECO:0000256" key="6">
    <source>
        <dbReference type="ARBA" id="ARBA00023136"/>
    </source>
</evidence>
<dbReference type="GO" id="GO:0022857">
    <property type="term" value="F:transmembrane transporter activity"/>
    <property type="evidence" value="ECO:0007669"/>
    <property type="project" value="InterPro"/>
</dbReference>
<comment type="subcellular location">
    <subcellularLocation>
        <location evidence="1">Cell membrane</location>
        <topology evidence="1">Multi-pass membrane protein</topology>
    </subcellularLocation>
</comment>
<reference evidence="10 11" key="1">
    <citation type="journal article" date="2013" name="Biodegradation">
        <title>Quantitative proteomic analysis of ibuprofen-degrading Patulibacter sp. strain I11.</title>
        <authorList>
            <person name="Almeida B."/>
            <person name="Kjeldal H."/>
            <person name="Lolas I."/>
            <person name="Knudsen A.D."/>
            <person name="Carvalho G."/>
            <person name="Nielsen K.L."/>
            <person name="Barreto Crespo M.T."/>
            <person name="Stensballe A."/>
            <person name="Nielsen J.L."/>
        </authorList>
    </citation>
    <scope>NUCLEOTIDE SEQUENCE [LARGE SCALE GENOMIC DNA]</scope>
    <source>
        <strain evidence="10 11">I11</strain>
    </source>
</reference>
<keyword evidence="5 8" id="KW-1133">Transmembrane helix</keyword>
<evidence type="ECO:0000256" key="3">
    <source>
        <dbReference type="ARBA" id="ARBA00022475"/>
    </source>
</evidence>
<comment type="caution">
    <text evidence="10">The sequence shown here is derived from an EMBL/GenBank/DDBJ whole genome shotgun (WGS) entry which is preliminary data.</text>
</comment>
<keyword evidence="11" id="KW-1185">Reference proteome</keyword>
<evidence type="ECO:0000256" key="4">
    <source>
        <dbReference type="ARBA" id="ARBA00022692"/>
    </source>
</evidence>
<feature type="compositionally biased region" description="Basic and acidic residues" evidence="7">
    <location>
        <begin position="518"/>
        <end position="530"/>
    </location>
</feature>
<dbReference type="SUPFAM" id="SSF103473">
    <property type="entry name" value="MFS general substrate transporter"/>
    <property type="match status" value="1"/>
</dbReference>
<feature type="transmembrane region" description="Helical" evidence="8">
    <location>
        <begin position="228"/>
        <end position="247"/>
    </location>
</feature>
<feature type="region of interest" description="Disordered" evidence="7">
    <location>
        <begin position="502"/>
        <end position="530"/>
    </location>
</feature>
<dbReference type="InterPro" id="IPR036259">
    <property type="entry name" value="MFS_trans_sf"/>
</dbReference>
<feature type="transmembrane region" description="Helical" evidence="8">
    <location>
        <begin position="108"/>
        <end position="128"/>
    </location>
</feature>
<feature type="transmembrane region" description="Helical" evidence="8">
    <location>
        <begin position="302"/>
        <end position="323"/>
    </location>
</feature>
<dbReference type="Pfam" id="PF07690">
    <property type="entry name" value="MFS_1"/>
    <property type="match status" value="1"/>
</dbReference>
<keyword evidence="6 8" id="KW-0472">Membrane</keyword>
<dbReference type="InterPro" id="IPR004638">
    <property type="entry name" value="EmrB-like"/>
</dbReference>
<evidence type="ECO:0000313" key="10">
    <source>
        <dbReference type="EMBL" id="EHN09541.1"/>
    </source>
</evidence>
<dbReference type="PATRIC" id="fig|1097667.3.peg.3589"/>
<proteinExistence type="predicted"/>
<feature type="domain" description="Major facilitator superfamily (MFS) profile" evidence="9">
    <location>
        <begin position="11"/>
        <end position="498"/>
    </location>
</feature>
<dbReference type="PANTHER" id="PTHR42718:SF42">
    <property type="entry name" value="EXPORT PROTEIN"/>
    <property type="match status" value="1"/>
</dbReference>
<feature type="transmembrane region" description="Helical" evidence="8">
    <location>
        <begin position="49"/>
        <end position="68"/>
    </location>
</feature>
<dbReference type="OrthoDB" id="9781469at2"/>
<dbReference type="Gene3D" id="1.20.1720.10">
    <property type="entry name" value="Multidrug resistance protein D"/>
    <property type="match status" value="1"/>
</dbReference>
<evidence type="ECO:0000259" key="9">
    <source>
        <dbReference type="PROSITE" id="PS50850"/>
    </source>
</evidence>
<evidence type="ECO:0000256" key="7">
    <source>
        <dbReference type="SAM" id="MobiDB-lite"/>
    </source>
</evidence>
<dbReference type="Gene3D" id="1.20.1250.20">
    <property type="entry name" value="MFS general substrate transporter like domains"/>
    <property type="match status" value="1"/>
</dbReference>
<feature type="transmembrane region" description="Helical" evidence="8">
    <location>
        <begin position="474"/>
        <end position="495"/>
    </location>
</feature>
<dbReference type="InterPro" id="IPR020846">
    <property type="entry name" value="MFS_dom"/>
</dbReference>
<keyword evidence="3" id="KW-1003">Cell membrane</keyword>
<feature type="transmembrane region" description="Helical" evidence="8">
    <location>
        <begin position="268"/>
        <end position="290"/>
    </location>
</feature>
<dbReference type="EMBL" id="AGUD01000270">
    <property type="protein sequence ID" value="EHN09541.1"/>
    <property type="molecule type" value="Genomic_DNA"/>
</dbReference>
<dbReference type="AlphaFoldDB" id="H0E9U8"/>
<feature type="transmembrane region" description="Helical" evidence="8">
    <location>
        <begin position="135"/>
        <end position="156"/>
    </location>
</feature>
<feature type="transmembrane region" description="Helical" evidence="8">
    <location>
        <begin position="363"/>
        <end position="385"/>
    </location>
</feature>
<evidence type="ECO:0000256" key="8">
    <source>
        <dbReference type="SAM" id="Phobius"/>
    </source>
</evidence>
<feature type="transmembrane region" description="Helical" evidence="8">
    <location>
        <begin position="406"/>
        <end position="423"/>
    </location>
</feature>
<evidence type="ECO:0000256" key="1">
    <source>
        <dbReference type="ARBA" id="ARBA00004651"/>
    </source>
</evidence>
<evidence type="ECO:0000256" key="5">
    <source>
        <dbReference type="ARBA" id="ARBA00022989"/>
    </source>
</evidence>
<sequence>MNYADPRRWWALAALALSVLVVGLDSTILSVALPTLATELDASTGELQWIANAYTLVMAAALVPAGLLGDRFGRKRLLLAALALFGVASGLCAVAPSAAALIAARALLGLGAAFLMPLSMSVLTVIFSPEERPRALGIWVMATAISLPIGPIAGGLLLDHLWWGSIFLINVPVVGLGLLAVWRFLPESRSPQRPRIDVGGVAGSAIGLAALTYGLIEAGDRGWTDARSLAAIAAGLLVLAGFVAWQLRLRRRPGGSPLIDLDLFRSRAFTWGSLLATVMSFALFGILFVGPQYLQAVGGYDALGTGLRLLPMVGGLVVGARLADRLAARAGAKVVAVSGLASLAGGVLLGATTASGDGYGLTAAWLALSGIGMGLALPTLMNLAMGALPPDRSGVGSGLIQSLRQVGGAVGVAVLGSILNAGYRGRLDDAGLPDGVVAAARESAAAGVAAADRLGDCAPLLDAVRSSFVHGMDATLLACGGVAALGVVLAICFLPGRPAPLAESRPGSAPATPGDAPSARRAESGHDVVA</sequence>
<protein>
    <submittedName>
        <fullName evidence="10">Integral membrane protein</fullName>
    </submittedName>
</protein>
<organism evidence="10 11">
    <name type="scientific">Patulibacter medicamentivorans</name>
    <dbReference type="NCBI Taxonomy" id="1097667"/>
    <lineage>
        <taxon>Bacteria</taxon>
        <taxon>Bacillati</taxon>
        <taxon>Actinomycetota</taxon>
        <taxon>Thermoleophilia</taxon>
        <taxon>Solirubrobacterales</taxon>
        <taxon>Patulibacteraceae</taxon>
        <taxon>Patulibacter</taxon>
    </lineage>
</organism>
<evidence type="ECO:0000313" key="11">
    <source>
        <dbReference type="Proteomes" id="UP000005143"/>
    </source>
</evidence>
<dbReference type="Proteomes" id="UP000005143">
    <property type="component" value="Unassembled WGS sequence"/>
</dbReference>
<dbReference type="CDD" id="cd17321">
    <property type="entry name" value="MFS_MMR_MDR_like"/>
    <property type="match status" value="1"/>
</dbReference>
<name>H0E9U8_9ACTN</name>
<keyword evidence="2" id="KW-0813">Transport</keyword>
<feature type="transmembrane region" description="Helical" evidence="8">
    <location>
        <begin position="196"/>
        <end position="216"/>
    </location>
</feature>
<dbReference type="NCBIfam" id="TIGR00711">
    <property type="entry name" value="efflux_EmrB"/>
    <property type="match status" value="1"/>
</dbReference>
<feature type="transmembrane region" description="Helical" evidence="8">
    <location>
        <begin position="330"/>
        <end position="351"/>
    </location>
</feature>
<dbReference type="GO" id="GO:0005886">
    <property type="term" value="C:plasma membrane"/>
    <property type="evidence" value="ECO:0007669"/>
    <property type="project" value="UniProtKB-SubCell"/>
</dbReference>
<evidence type="ECO:0000256" key="2">
    <source>
        <dbReference type="ARBA" id="ARBA00022448"/>
    </source>
</evidence>
<dbReference type="InterPro" id="IPR011701">
    <property type="entry name" value="MFS"/>
</dbReference>